<dbReference type="Gene3D" id="1.10.238.20">
    <property type="entry name" value="Pheromone/general odorant binding protein domain"/>
    <property type="match status" value="1"/>
</dbReference>
<dbReference type="SUPFAM" id="SSF47565">
    <property type="entry name" value="Insect pheromone/odorant-binding proteins"/>
    <property type="match status" value="1"/>
</dbReference>
<keyword evidence="2" id="KW-1185">Reference proteome</keyword>
<dbReference type="VEuPathDB" id="VectorBase:GPPI049397"/>
<evidence type="ECO:0000313" key="1">
    <source>
        <dbReference type="EnsemblMetazoa" id="GPPI049397-PA"/>
    </source>
</evidence>
<dbReference type="EnsemblMetazoa" id="GPPI049397-RA">
    <property type="protein sequence ID" value="GPPI049397-PA"/>
    <property type="gene ID" value="GPPI049397"/>
</dbReference>
<dbReference type="Proteomes" id="UP000092460">
    <property type="component" value="Unassembled WGS sequence"/>
</dbReference>
<dbReference type="AlphaFoldDB" id="A0A1B0C535"/>
<proteinExistence type="predicted"/>
<dbReference type="EMBL" id="JXJN01025806">
    <property type="status" value="NOT_ANNOTATED_CDS"/>
    <property type="molecule type" value="Genomic_DNA"/>
</dbReference>
<sequence length="180" mass="21090">QKKLQNVCEDFGFERVKDLPKSLSGRCRDYYKILVECKHRYRDLFEFIFNERSPKTTANNIGESATETCAGGLFTADNVDFLVKPVLAEQLKFVCIFANFHYLDAYQRVDVEEIMISYDEAQALKQHTREIIEDCAHRANALYKKNDYGDMALTLHRCLRRESSDYSKVFALRDKNSRKY</sequence>
<dbReference type="InterPro" id="IPR036728">
    <property type="entry name" value="PBP_GOBP_sf"/>
</dbReference>
<evidence type="ECO:0000313" key="2">
    <source>
        <dbReference type="Proteomes" id="UP000092460"/>
    </source>
</evidence>
<name>A0A1B0C535_9MUSC</name>
<dbReference type="GO" id="GO:0005549">
    <property type="term" value="F:odorant binding"/>
    <property type="evidence" value="ECO:0007669"/>
    <property type="project" value="InterPro"/>
</dbReference>
<protein>
    <submittedName>
        <fullName evidence="1">Uncharacterized protein</fullName>
    </submittedName>
</protein>
<organism evidence="1 2">
    <name type="scientific">Glossina palpalis gambiensis</name>
    <dbReference type="NCBI Taxonomy" id="67801"/>
    <lineage>
        <taxon>Eukaryota</taxon>
        <taxon>Metazoa</taxon>
        <taxon>Ecdysozoa</taxon>
        <taxon>Arthropoda</taxon>
        <taxon>Hexapoda</taxon>
        <taxon>Insecta</taxon>
        <taxon>Pterygota</taxon>
        <taxon>Neoptera</taxon>
        <taxon>Endopterygota</taxon>
        <taxon>Diptera</taxon>
        <taxon>Brachycera</taxon>
        <taxon>Muscomorpha</taxon>
        <taxon>Hippoboscoidea</taxon>
        <taxon>Glossinidae</taxon>
        <taxon>Glossina</taxon>
    </lineage>
</organism>
<reference evidence="2" key="1">
    <citation type="submission" date="2015-01" db="EMBL/GenBank/DDBJ databases">
        <authorList>
            <person name="Aksoy S."/>
            <person name="Warren W."/>
            <person name="Wilson R.K."/>
        </authorList>
    </citation>
    <scope>NUCLEOTIDE SEQUENCE [LARGE SCALE GENOMIC DNA]</scope>
    <source>
        <strain evidence="2">IAEA</strain>
    </source>
</reference>
<reference evidence="1" key="2">
    <citation type="submission" date="2020-05" db="UniProtKB">
        <authorList>
            <consortium name="EnsemblMetazoa"/>
        </authorList>
    </citation>
    <scope>IDENTIFICATION</scope>
    <source>
        <strain evidence="1">IAEA</strain>
    </source>
</reference>
<accession>A0A1B0C535</accession>